<evidence type="ECO:0000313" key="2">
    <source>
        <dbReference type="Proteomes" id="UP001187192"/>
    </source>
</evidence>
<gene>
    <name evidence="1" type="ORF">TIFTF001_023627</name>
</gene>
<protein>
    <submittedName>
        <fullName evidence="1">Uncharacterized protein</fullName>
    </submittedName>
</protein>
<comment type="caution">
    <text evidence="1">The sequence shown here is derived from an EMBL/GenBank/DDBJ whole genome shotgun (WGS) entry which is preliminary data.</text>
</comment>
<dbReference type="EMBL" id="BTGU01000051">
    <property type="protein sequence ID" value="GMN54493.1"/>
    <property type="molecule type" value="Genomic_DNA"/>
</dbReference>
<organism evidence="1 2">
    <name type="scientific">Ficus carica</name>
    <name type="common">Common fig</name>
    <dbReference type="NCBI Taxonomy" id="3494"/>
    <lineage>
        <taxon>Eukaryota</taxon>
        <taxon>Viridiplantae</taxon>
        <taxon>Streptophyta</taxon>
        <taxon>Embryophyta</taxon>
        <taxon>Tracheophyta</taxon>
        <taxon>Spermatophyta</taxon>
        <taxon>Magnoliopsida</taxon>
        <taxon>eudicotyledons</taxon>
        <taxon>Gunneridae</taxon>
        <taxon>Pentapetalae</taxon>
        <taxon>rosids</taxon>
        <taxon>fabids</taxon>
        <taxon>Rosales</taxon>
        <taxon>Moraceae</taxon>
        <taxon>Ficeae</taxon>
        <taxon>Ficus</taxon>
    </lineage>
</organism>
<dbReference type="AlphaFoldDB" id="A0AA88AUY9"/>
<dbReference type="Proteomes" id="UP001187192">
    <property type="component" value="Unassembled WGS sequence"/>
</dbReference>
<reference evidence="1" key="1">
    <citation type="submission" date="2023-07" db="EMBL/GenBank/DDBJ databases">
        <title>draft genome sequence of fig (Ficus carica).</title>
        <authorList>
            <person name="Takahashi T."/>
            <person name="Nishimura K."/>
        </authorList>
    </citation>
    <scope>NUCLEOTIDE SEQUENCE</scope>
</reference>
<name>A0AA88AUY9_FICCA</name>
<proteinExistence type="predicted"/>
<sequence>MASPLPHTITGHEITIKGFARIVGWKNEILSPTLLCSILLVLWAFIFCRSPLLWFLLVFFFDLWQKGGYDGIGFLLRSPAERGLRRRPSSRNVASFACRWVASSSDLGLGLG</sequence>
<accession>A0AA88AUY9</accession>
<evidence type="ECO:0000313" key="1">
    <source>
        <dbReference type="EMBL" id="GMN54493.1"/>
    </source>
</evidence>
<keyword evidence="2" id="KW-1185">Reference proteome</keyword>